<feature type="compositionally biased region" description="Polar residues" evidence="1">
    <location>
        <begin position="710"/>
        <end position="734"/>
    </location>
</feature>
<feature type="compositionally biased region" description="Basic residues" evidence="1">
    <location>
        <begin position="154"/>
        <end position="165"/>
    </location>
</feature>
<accession>A0A8H3FR11</accession>
<feature type="compositionally biased region" description="Low complexity" evidence="1">
    <location>
        <begin position="298"/>
        <end position="307"/>
    </location>
</feature>
<dbReference type="InterPro" id="IPR023394">
    <property type="entry name" value="Sec7_C_sf"/>
</dbReference>
<feature type="domain" description="SEC7" evidence="2">
    <location>
        <begin position="776"/>
        <end position="976"/>
    </location>
</feature>
<dbReference type="InterPro" id="IPR000904">
    <property type="entry name" value="Sec7_dom"/>
</dbReference>
<feature type="region of interest" description="Disordered" evidence="1">
    <location>
        <begin position="1"/>
        <end position="369"/>
    </location>
</feature>
<dbReference type="SUPFAM" id="SSF48425">
    <property type="entry name" value="Sec7 domain"/>
    <property type="match status" value="1"/>
</dbReference>
<feature type="compositionally biased region" description="Polar residues" evidence="1">
    <location>
        <begin position="1091"/>
        <end position="1107"/>
    </location>
</feature>
<feature type="region of interest" description="Disordered" evidence="1">
    <location>
        <begin position="580"/>
        <end position="792"/>
    </location>
</feature>
<name>A0A8H3FR11_9LECA</name>
<reference evidence="3" key="1">
    <citation type="submission" date="2021-03" db="EMBL/GenBank/DDBJ databases">
        <authorList>
            <person name="Tagirdzhanova G."/>
        </authorList>
    </citation>
    <scope>NUCLEOTIDE SEQUENCE</scope>
</reference>
<feature type="compositionally biased region" description="Basic and acidic residues" evidence="1">
    <location>
        <begin position="238"/>
        <end position="247"/>
    </location>
</feature>
<dbReference type="Proteomes" id="UP000664203">
    <property type="component" value="Unassembled WGS sequence"/>
</dbReference>
<dbReference type="Pfam" id="PF01369">
    <property type="entry name" value="Sec7"/>
    <property type="match status" value="1"/>
</dbReference>
<feature type="compositionally biased region" description="Polar residues" evidence="1">
    <location>
        <begin position="969"/>
        <end position="979"/>
    </location>
</feature>
<dbReference type="PANTHER" id="PTHR10663">
    <property type="entry name" value="GUANYL-NUCLEOTIDE EXCHANGE FACTOR"/>
    <property type="match status" value="1"/>
</dbReference>
<feature type="compositionally biased region" description="Basic and acidic residues" evidence="1">
    <location>
        <begin position="178"/>
        <end position="195"/>
    </location>
</feature>
<dbReference type="SUPFAM" id="SSF50729">
    <property type="entry name" value="PH domain-like"/>
    <property type="match status" value="1"/>
</dbReference>
<feature type="compositionally biased region" description="Polar residues" evidence="1">
    <location>
        <begin position="766"/>
        <end position="776"/>
    </location>
</feature>
<feature type="compositionally biased region" description="Basic and acidic residues" evidence="1">
    <location>
        <begin position="580"/>
        <end position="594"/>
    </location>
</feature>
<dbReference type="CDD" id="cd00171">
    <property type="entry name" value="Sec7"/>
    <property type="match status" value="1"/>
</dbReference>
<feature type="region of interest" description="Disordered" evidence="1">
    <location>
        <begin position="1091"/>
        <end position="1157"/>
    </location>
</feature>
<dbReference type="GO" id="GO:0032012">
    <property type="term" value="P:regulation of ARF protein signal transduction"/>
    <property type="evidence" value="ECO:0007669"/>
    <property type="project" value="InterPro"/>
</dbReference>
<feature type="compositionally biased region" description="Low complexity" evidence="1">
    <location>
        <begin position="204"/>
        <end position="217"/>
    </location>
</feature>
<evidence type="ECO:0000313" key="4">
    <source>
        <dbReference type="Proteomes" id="UP000664203"/>
    </source>
</evidence>
<feature type="compositionally biased region" description="Basic and acidic residues" evidence="1">
    <location>
        <begin position="601"/>
        <end position="617"/>
    </location>
</feature>
<dbReference type="PANTHER" id="PTHR10663:SF373">
    <property type="entry name" value="PH AND SEC7 DOMAIN-CONTAINING PROTEIN C11E3.11C"/>
    <property type="match status" value="1"/>
</dbReference>
<comment type="caution">
    <text evidence="3">The sequence shown here is derived from an EMBL/GenBank/DDBJ whole genome shotgun (WGS) entry which is preliminary data.</text>
</comment>
<protein>
    <submittedName>
        <fullName evidence="3">Arf guanine nucleotide exchange factor yel1</fullName>
    </submittedName>
</protein>
<evidence type="ECO:0000313" key="3">
    <source>
        <dbReference type="EMBL" id="CAF9929059.1"/>
    </source>
</evidence>
<dbReference type="PROSITE" id="PS50190">
    <property type="entry name" value="SEC7"/>
    <property type="match status" value="1"/>
</dbReference>
<proteinExistence type="predicted"/>
<feature type="compositionally biased region" description="Polar residues" evidence="1">
    <location>
        <begin position="676"/>
        <end position="693"/>
    </location>
</feature>
<dbReference type="InterPro" id="IPR035999">
    <property type="entry name" value="Sec7_dom_sf"/>
</dbReference>
<feature type="compositionally biased region" description="Polar residues" evidence="1">
    <location>
        <begin position="23"/>
        <end position="32"/>
    </location>
</feature>
<dbReference type="GO" id="GO:0005085">
    <property type="term" value="F:guanyl-nucleotide exchange factor activity"/>
    <property type="evidence" value="ECO:0007669"/>
    <property type="project" value="InterPro"/>
</dbReference>
<feature type="compositionally biased region" description="Polar residues" evidence="1">
    <location>
        <begin position="629"/>
        <end position="647"/>
    </location>
</feature>
<sequence length="1559" mass="171194">MNRRESPAPLVQGVAAPRPLSVRSATSNATTNEPPPQTPKSKIRTKRASKQAHRAPRETRMEDNARGAAQENIRDERISHDLSLTHNTRHSVVDNMLMSLNPDQPKSFSPPSAPPPFSTSSDLTAQPKIAPRHLRSASINSDFNFPPDDSPNRHSAHLPRGRRSHSSSTFQSGLGRIDSVHGEGDAGEVTNEKVLRTSTPSATSAARKSNKSSGSSSVDLGKMGGSSRFPHALGRRSASFDHGERIRIVHSPSSSTAQPPRPPLPSSRSHPTIYDDSDAAPTPTVPGGPRKDRALGCPPQAQTQAPTHQRRSSKASSRSQPIKKKKGDTAGREALMPSNSNAYAASRRGSKQISPMPMFLKSRNPSPVRQYSEPLMAHRLDPTVQPTIQSKDITKERPGFFRRMFGSSKDPAPGTNDLQVPHFPLLRGHTRANSREGFATPHKISKPAGLDGPLPAPLESVHPPLAKKHSSFFRRRKKSLSEDMLPPMLPLNVKSHRPPLSDPIEQSPVSSLRQVMNPFLDDPMRSNAQQFAGTIGSDFAPPHTHTLQAKGSVEPVNQNHDSGNDAAFDRHLSKVRDISASRREAHAERVHLTPDDTNSSKPHDNSFLHDDSSHESKIPGAANDPQLARQGTVSLDQPPTSFPSSLSSRKENVRPRSKPKESAESLHQRSIDSPRNRNMLSTPKNTLPASQRTAHAIPAKSEPKEWFTPLQMTPSKNHSSPPGSSKTSNRSQRVWLQPDSPEQKPRKLDEPITNDGAEVSPVSDYHSASSVQSASKPNDDIHFPEPTSEDATHKLSMEVDPNQPTEADRAQAKQLYDGDESLASKSVAAAWLGEPGPERMRVRQAYVELFDWQNLNILAALRGLCGKLYLKGEAQQVDRILDAFSNRWCSCNPGHGFKATDIVHTICYSVLLLNTDLHQAEIETKMTRQQFLKNILPTIRRVVTDAAPDGFTNNRASTLPPPRPWVESLHSSGKTSTFHETQEGRRSFEGQRPLYRLSHRPSDQTVYTSTPFTQLDYATSLGDGGPFVRSAFHGRLSTWENQIEIILKDFYGSIRQQPLPLHGIETNEAAPQNLNTSNSLSAMTNSMLRRTPSTLSKAGSENISYSRGRQGPEQRFGTGRWQSKNRSRPRLYPASTSGTVASSRRSSLDEQSSVTSPSVTSAWSKFSSFGKTQTTISIDSLASNHPQGDYQQSIGFANALSQAIIREEGTAGEEETLRAAPLLEDESLELAGAPWAKEGILKHKHHLESVDKRSKDRNWVESFAVIEKGYLRLFSFSMNAKSLRQKAKNQRALGGVVGGGNWADSAEILGTFLLRQTIASGLPPPGYSKTRPHVWALSLPTGAVHFFQVGTPEIVREFVTTANYWSARLSKEPMVGGISNIEYGWGESIIDTSFLNVEKNASLSIVVGSGPRPSLQSSIRSARSSIDQGSFKPRLPGDKVVITEWTPPQQSLVASVLMEVDQLKALLAYVKNITEDLKKHNDLRGAMLLAFSPRHPNNTKAMANWERKSSYLLHEIVKFGTYIDCLQAAQVQKEKIYADRGNLAPAENASTAGSESTQT</sequence>
<organism evidence="3 4">
    <name type="scientific">Alectoria fallacina</name>
    <dbReference type="NCBI Taxonomy" id="1903189"/>
    <lineage>
        <taxon>Eukaryota</taxon>
        <taxon>Fungi</taxon>
        <taxon>Dikarya</taxon>
        <taxon>Ascomycota</taxon>
        <taxon>Pezizomycotina</taxon>
        <taxon>Lecanoromycetes</taxon>
        <taxon>OSLEUM clade</taxon>
        <taxon>Lecanoromycetidae</taxon>
        <taxon>Lecanorales</taxon>
        <taxon>Lecanorineae</taxon>
        <taxon>Parmeliaceae</taxon>
        <taxon>Alectoria</taxon>
    </lineage>
</organism>
<dbReference type="InterPro" id="IPR011993">
    <property type="entry name" value="PH-like_dom_sf"/>
</dbReference>
<dbReference type="Pfam" id="PF15410">
    <property type="entry name" value="PH_9"/>
    <property type="match status" value="1"/>
</dbReference>
<keyword evidence="4" id="KW-1185">Reference proteome</keyword>
<feature type="compositionally biased region" description="Basic and acidic residues" evidence="1">
    <location>
        <begin position="648"/>
        <end position="675"/>
    </location>
</feature>
<dbReference type="OrthoDB" id="2157641at2759"/>
<dbReference type="Gene3D" id="1.10.1000.11">
    <property type="entry name" value="Arf Nucleotide-binding Site Opener,domain 2"/>
    <property type="match status" value="1"/>
</dbReference>
<dbReference type="Gene3D" id="2.30.29.30">
    <property type="entry name" value="Pleckstrin-homology domain (PH domain)/Phosphotyrosine-binding domain (PTB)"/>
    <property type="match status" value="1"/>
</dbReference>
<evidence type="ECO:0000256" key="1">
    <source>
        <dbReference type="SAM" id="MobiDB-lite"/>
    </source>
</evidence>
<feature type="compositionally biased region" description="Basic and acidic residues" evidence="1">
    <location>
        <begin position="741"/>
        <end position="750"/>
    </location>
</feature>
<dbReference type="SMART" id="SM00222">
    <property type="entry name" value="Sec7"/>
    <property type="match status" value="1"/>
</dbReference>
<evidence type="ECO:0000259" key="2">
    <source>
        <dbReference type="PROSITE" id="PS50190"/>
    </source>
</evidence>
<dbReference type="InterPro" id="IPR041681">
    <property type="entry name" value="PH_9"/>
</dbReference>
<dbReference type="EMBL" id="CAJPDR010000262">
    <property type="protein sequence ID" value="CAF9929059.1"/>
    <property type="molecule type" value="Genomic_DNA"/>
</dbReference>
<feature type="compositionally biased region" description="Basic residues" evidence="1">
    <location>
        <begin position="41"/>
        <end position="54"/>
    </location>
</feature>
<gene>
    <name evidence="3" type="primary">YEL1</name>
    <name evidence="3" type="ORF">ALECFALPRED_004238</name>
</gene>
<feature type="compositionally biased region" description="Basic and acidic residues" evidence="1">
    <location>
        <begin position="55"/>
        <end position="65"/>
    </location>
</feature>
<feature type="region of interest" description="Disordered" evidence="1">
    <location>
        <begin position="951"/>
        <end position="988"/>
    </location>
</feature>